<keyword evidence="3" id="KW-1185">Reference proteome</keyword>
<dbReference type="Proteomes" id="UP000245202">
    <property type="component" value="Unassembled WGS sequence"/>
</dbReference>
<accession>A0A2R5EN81</accession>
<keyword evidence="1" id="KW-0472">Membrane</keyword>
<keyword evidence="1" id="KW-0812">Transmembrane</keyword>
<gene>
    <name evidence="2" type="ORF">PAT3040_02669</name>
</gene>
<comment type="caution">
    <text evidence="2">The sequence shown here is derived from an EMBL/GenBank/DDBJ whole genome shotgun (WGS) entry which is preliminary data.</text>
</comment>
<feature type="transmembrane region" description="Helical" evidence="1">
    <location>
        <begin position="39"/>
        <end position="61"/>
    </location>
</feature>
<dbReference type="AlphaFoldDB" id="A0A2R5EN81"/>
<dbReference type="EMBL" id="BDQX01000136">
    <property type="protein sequence ID" value="GBG08102.1"/>
    <property type="molecule type" value="Genomic_DNA"/>
</dbReference>
<keyword evidence="1" id="KW-1133">Transmembrane helix</keyword>
<name>A0A2R5EN81_9BACL</name>
<evidence type="ECO:0000256" key="1">
    <source>
        <dbReference type="SAM" id="Phobius"/>
    </source>
</evidence>
<reference evidence="2 3" key="1">
    <citation type="submission" date="2017-08" db="EMBL/GenBank/DDBJ databases">
        <title>Substantial Increase in Enzyme Production by Combined Drug-Resistance Mutations in Paenibacillus agaridevorans.</title>
        <authorList>
            <person name="Tanaka Y."/>
            <person name="Funane K."/>
            <person name="Hosaka T."/>
            <person name="Shiwa Y."/>
            <person name="Fujita N."/>
            <person name="Miyazaki T."/>
            <person name="Yoshikawa H."/>
            <person name="Murakami K."/>
            <person name="Kasahara K."/>
            <person name="Inaoka T."/>
            <person name="Hiraga Y."/>
            <person name="Ochi K."/>
        </authorList>
    </citation>
    <scope>NUCLEOTIDE SEQUENCE [LARGE SCALE GENOMIC DNA]</scope>
    <source>
        <strain evidence="2 3">T-3040</strain>
    </source>
</reference>
<evidence type="ECO:0000313" key="2">
    <source>
        <dbReference type="EMBL" id="GBG08102.1"/>
    </source>
</evidence>
<sequence length="80" mass="9162">MCLSTFKKDLPLLVSKELVIKEDVMSTKRRKKSNQKMSIGQLIIFLVAFAILMTAVCFYVYEALEDMPERAKNFRIGVGD</sequence>
<proteinExistence type="predicted"/>
<evidence type="ECO:0000313" key="3">
    <source>
        <dbReference type="Proteomes" id="UP000245202"/>
    </source>
</evidence>
<organism evidence="2 3">
    <name type="scientific">Paenibacillus agaridevorans</name>
    <dbReference type="NCBI Taxonomy" id="171404"/>
    <lineage>
        <taxon>Bacteria</taxon>
        <taxon>Bacillati</taxon>
        <taxon>Bacillota</taxon>
        <taxon>Bacilli</taxon>
        <taxon>Bacillales</taxon>
        <taxon>Paenibacillaceae</taxon>
        <taxon>Paenibacillus</taxon>
    </lineage>
</organism>
<protein>
    <submittedName>
        <fullName evidence="2">Uncharacterized protein</fullName>
    </submittedName>
</protein>